<keyword evidence="7" id="KW-1185">Reference proteome</keyword>
<keyword evidence="2 5" id="KW-0812">Transmembrane</keyword>
<evidence type="ECO:0000256" key="2">
    <source>
        <dbReference type="ARBA" id="ARBA00022692"/>
    </source>
</evidence>
<dbReference type="AlphaFoldDB" id="A0A4V6I6R6"/>
<dbReference type="EMBL" id="JRPC02000004">
    <property type="protein sequence ID" value="TLE16665.1"/>
    <property type="molecule type" value="Genomic_DNA"/>
</dbReference>
<dbReference type="GO" id="GO:0005886">
    <property type="term" value="C:plasma membrane"/>
    <property type="evidence" value="ECO:0007669"/>
    <property type="project" value="UniProtKB-SubCell"/>
</dbReference>
<dbReference type="NCBIfam" id="NF002586">
    <property type="entry name" value="PRK02237.1"/>
    <property type="match status" value="1"/>
</dbReference>
<keyword evidence="3 5" id="KW-1133">Transmembrane helix</keyword>
<dbReference type="PANTHER" id="PTHR36116:SF1">
    <property type="entry name" value="UPF0060 MEMBRANE PROTEIN YNFA"/>
    <property type="match status" value="1"/>
</dbReference>
<dbReference type="RefSeq" id="WP_034552213.1">
    <property type="nucleotide sequence ID" value="NZ_JRPC02000004.1"/>
</dbReference>
<comment type="caution">
    <text evidence="6">The sequence shown here is derived from an EMBL/GenBank/DDBJ whole genome shotgun (WGS) entry which is preliminary data.</text>
</comment>
<evidence type="ECO:0000256" key="1">
    <source>
        <dbReference type="ARBA" id="ARBA00022475"/>
    </source>
</evidence>
<feature type="transmembrane region" description="Helical" evidence="5">
    <location>
        <begin position="33"/>
        <end position="53"/>
    </location>
</feature>
<evidence type="ECO:0000256" key="4">
    <source>
        <dbReference type="ARBA" id="ARBA00023136"/>
    </source>
</evidence>
<comment type="similarity">
    <text evidence="5">Belongs to the UPF0060 family.</text>
</comment>
<keyword evidence="4 5" id="KW-0472">Membrane</keyword>
<dbReference type="InterPro" id="IPR037185">
    <property type="entry name" value="EmrE-like"/>
</dbReference>
<feature type="transmembrane region" description="Helical" evidence="5">
    <location>
        <begin position="6"/>
        <end position="26"/>
    </location>
</feature>
<dbReference type="Proteomes" id="UP000029920">
    <property type="component" value="Unassembled WGS sequence"/>
</dbReference>
<dbReference type="InterPro" id="IPR003844">
    <property type="entry name" value="UPF0060"/>
</dbReference>
<gene>
    <name evidence="6" type="ORF">LS72_002105</name>
</gene>
<dbReference type="Pfam" id="PF02694">
    <property type="entry name" value="UPF0060"/>
    <property type="match status" value="1"/>
</dbReference>
<dbReference type="PANTHER" id="PTHR36116">
    <property type="entry name" value="UPF0060 MEMBRANE PROTEIN YNFA"/>
    <property type="match status" value="1"/>
</dbReference>
<reference evidence="6 7" key="1">
    <citation type="journal article" date="2014" name="Genome Announc.">
        <title>Draft genome sequences of eight enterohepatic helicobacter species isolated from both laboratory and wild rodents.</title>
        <authorList>
            <person name="Sheh A."/>
            <person name="Shen Z."/>
            <person name="Fox J.G."/>
        </authorList>
    </citation>
    <scope>NUCLEOTIDE SEQUENCE [LARGE SCALE GENOMIC DNA]</scope>
    <source>
        <strain evidence="6 7">MIT-03-7007</strain>
    </source>
</reference>
<dbReference type="HAMAP" id="MF_00010">
    <property type="entry name" value="UPF0060"/>
    <property type="match status" value="1"/>
</dbReference>
<evidence type="ECO:0000313" key="7">
    <source>
        <dbReference type="Proteomes" id="UP000029920"/>
    </source>
</evidence>
<feature type="transmembrane region" description="Helical" evidence="5">
    <location>
        <begin position="85"/>
        <end position="104"/>
    </location>
</feature>
<name>A0A4V6I6R6_9HELI</name>
<feature type="transmembrane region" description="Helical" evidence="5">
    <location>
        <begin position="59"/>
        <end position="76"/>
    </location>
</feature>
<evidence type="ECO:0000313" key="6">
    <source>
        <dbReference type="EMBL" id="TLE16665.1"/>
    </source>
</evidence>
<keyword evidence="1 5" id="KW-1003">Cell membrane</keyword>
<sequence>MLQSLLIFILAAFLELGGGYLVWLWLKEDKSFLLGLGGLIALGLYGIVATWQAQDFGRVYAAYGGIFIVFSILWAMKFDNFKPDIWDIIGGSLALLGICIMMYMPRE</sequence>
<dbReference type="SUPFAM" id="SSF103481">
    <property type="entry name" value="Multidrug resistance efflux transporter EmrE"/>
    <property type="match status" value="1"/>
</dbReference>
<proteinExistence type="inferred from homology"/>
<organism evidence="6 7">
    <name type="scientific">Helicobacter apodemus</name>
    <dbReference type="NCBI Taxonomy" id="135569"/>
    <lineage>
        <taxon>Bacteria</taxon>
        <taxon>Pseudomonadati</taxon>
        <taxon>Campylobacterota</taxon>
        <taxon>Epsilonproteobacteria</taxon>
        <taxon>Campylobacterales</taxon>
        <taxon>Helicobacteraceae</taxon>
        <taxon>Helicobacter</taxon>
    </lineage>
</organism>
<accession>A0A4V6I6R6</accession>
<evidence type="ECO:0000256" key="3">
    <source>
        <dbReference type="ARBA" id="ARBA00022989"/>
    </source>
</evidence>
<evidence type="ECO:0000256" key="5">
    <source>
        <dbReference type="HAMAP-Rule" id="MF_00010"/>
    </source>
</evidence>
<comment type="subcellular location">
    <subcellularLocation>
        <location evidence="5">Cell membrane</location>
        <topology evidence="5">Multi-pass membrane protein</topology>
    </subcellularLocation>
</comment>
<protein>
    <submittedName>
        <fullName evidence="6">YnfA family protein</fullName>
    </submittedName>
</protein>